<dbReference type="SUPFAM" id="SSF56091">
    <property type="entry name" value="DNA ligase/mRNA capping enzyme, catalytic domain"/>
    <property type="match status" value="1"/>
</dbReference>
<dbReference type="SUPFAM" id="SSF47781">
    <property type="entry name" value="RuvA domain 2-like"/>
    <property type="match status" value="1"/>
</dbReference>
<dbReference type="InterPro" id="IPR010994">
    <property type="entry name" value="RuvA_2-like"/>
</dbReference>
<dbReference type="PROSITE" id="PS01056">
    <property type="entry name" value="DNA_LIGASE_N2"/>
    <property type="match status" value="1"/>
</dbReference>
<keyword evidence="18" id="KW-1185">Reference proteome</keyword>
<dbReference type="SUPFAM" id="SSF50249">
    <property type="entry name" value="Nucleic acid-binding proteins"/>
    <property type="match status" value="1"/>
</dbReference>
<dbReference type="GO" id="GO:0003911">
    <property type="term" value="F:DNA ligase (NAD+) activity"/>
    <property type="evidence" value="ECO:0007669"/>
    <property type="project" value="UniProtKB-UniRule"/>
</dbReference>
<dbReference type="Gene3D" id="1.10.287.610">
    <property type="entry name" value="Helix hairpin bin"/>
    <property type="match status" value="1"/>
</dbReference>
<feature type="domain" description="BRCT" evidence="16">
    <location>
        <begin position="593"/>
        <end position="683"/>
    </location>
</feature>
<keyword evidence="4 14" id="KW-0436">Ligase</keyword>
<dbReference type="Pfam" id="PF12826">
    <property type="entry name" value="HHH_2"/>
    <property type="match status" value="1"/>
</dbReference>
<evidence type="ECO:0000256" key="12">
    <source>
        <dbReference type="ARBA" id="ARBA00034005"/>
    </source>
</evidence>
<dbReference type="NCBIfam" id="TIGR00575">
    <property type="entry name" value="dnlj"/>
    <property type="match status" value="1"/>
</dbReference>
<dbReference type="HAMAP" id="MF_01588">
    <property type="entry name" value="DNA_ligase_A"/>
    <property type="match status" value="1"/>
</dbReference>
<feature type="compositionally biased region" description="Polar residues" evidence="15">
    <location>
        <begin position="678"/>
        <end position="696"/>
    </location>
</feature>
<dbReference type="AlphaFoldDB" id="B0MST4"/>
<feature type="binding site" evidence="14">
    <location>
        <position position="429"/>
    </location>
    <ligand>
        <name>Zn(2+)</name>
        <dbReference type="ChEBI" id="CHEBI:29105"/>
    </ligand>
</feature>
<dbReference type="HOGENOM" id="CLU_007764_2_0_10"/>
<dbReference type="Pfam" id="PF00533">
    <property type="entry name" value="BRCT"/>
    <property type="match status" value="1"/>
</dbReference>
<dbReference type="GO" id="GO:0046872">
    <property type="term" value="F:metal ion binding"/>
    <property type="evidence" value="ECO:0007669"/>
    <property type="project" value="UniProtKB-KW"/>
</dbReference>
<evidence type="ECO:0000256" key="10">
    <source>
        <dbReference type="ARBA" id="ARBA00023027"/>
    </source>
</evidence>
<dbReference type="SMART" id="SM00532">
    <property type="entry name" value="LIGANc"/>
    <property type="match status" value="1"/>
</dbReference>
<dbReference type="FunFam" id="1.10.287.610:FF:000002">
    <property type="entry name" value="DNA ligase"/>
    <property type="match status" value="1"/>
</dbReference>
<feature type="binding site" evidence="14">
    <location>
        <position position="118"/>
    </location>
    <ligand>
        <name>NAD(+)</name>
        <dbReference type="ChEBI" id="CHEBI:57540"/>
    </ligand>
</feature>
<comment type="cofactor">
    <cofactor evidence="14">
        <name>Mg(2+)</name>
        <dbReference type="ChEBI" id="CHEBI:18420"/>
    </cofactor>
    <cofactor evidence="14">
        <name>Mn(2+)</name>
        <dbReference type="ChEBI" id="CHEBI:29035"/>
    </cofactor>
</comment>
<evidence type="ECO:0000256" key="11">
    <source>
        <dbReference type="ARBA" id="ARBA00023204"/>
    </source>
</evidence>
<evidence type="ECO:0000256" key="15">
    <source>
        <dbReference type="SAM" id="MobiDB-lite"/>
    </source>
</evidence>
<dbReference type="InterPro" id="IPR001679">
    <property type="entry name" value="DNA_ligase"/>
</dbReference>
<dbReference type="FunFam" id="3.30.470.30:FF:000001">
    <property type="entry name" value="DNA ligase"/>
    <property type="match status" value="1"/>
</dbReference>
<name>B0MST4_9BACT</name>
<protein>
    <recommendedName>
        <fullName evidence="3 14">DNA ligase</fullName>
        <ecNumber evidence="2 14">6.5.1.2</ecNumber>
    </recommendedName>
    <alternativeName>
        <fullName evidence="14">Polydeoxyribonucleotide synthase [NAD(+)]</fullName>
    </alternativeName>
</protein>
<feature type="binding site" evidence="14">
    <location>
        <begin position="40"/>
        <end position="44"/>
    </location>
    <ligand>
        <name>NAD(+)</name>
        <dbReference type="ChEBI" id="CHEBI:57540"/>
    </ligand>
</feature>
<evidence type="ECO:0000313" key="17">
    <source>
        <dbReference type="EMBL" id="EDS04410.1"/>
    </source>
</evidence>
<feature type="binding site" evidence="14">
    <location>
        <position position="178"/>
    </location>
    <ligand>
        <name>NAD(+)</name>
        <dbReference type="ChEBI" id="CHEBI:57540"/>
    </ligand>
</feature>
<dbReference type="NCBIfam" id="NF005932">
    <property type="entry name" value="PRK07956.1"/>
    <property type="match status" value="1"/>
</dbReference>
<dbReference type="PIRSF" id="PIRSF001604">
    <property type="entry name" value="LigA"/>
    <property type="match status" value="1"/>
</dbReference>
<comment type="function">
    <text evidence="1 14">DNA ligase that catalyzes the formation of phosphodiester linkages between 5'-phosphoryl and 3'-hydroxyl groups in double-stranded DNA using NAD as a coenzyme and as the energy source for the reaction. It is essential for DNA replication and repair of damaged DNA.</text>
</comment>
<feature type="binding site" evidence="14">
    <location>
        <position position="141"/>
    </location>
    <ligand>
        <name>NAD(+)</name>
        <dbReference type="ChEBI" id="CHEBI:57540"/>
    </ligand>
</feature>
<dbReference type="EC" id="6.5.1.2" evidence="2 14"/>
<dbReference type="Pfam" id="PF03119">
    <property type="entry name" value="DNA_ligase_ZBD"/>
    <property type="match status" value="1"/>
</dbReference>
<dbReference type="SMART" id="SM00278">
    <property type="entry name" value="HhH1"/>
    <property type="match status" value="3"/>
</dbReference>
<dbReference type="GO" id="GO:0006260">
    <property type="term" value="P:DNA replication"/>
    <property type="evidence" value="ECO:0007669"/>
    <property type="project" value="UniProtKB-KW"/>
</dbReference>
<dbReference type="Gene3D" id="3.40.50.10190">
    <property type="entry name" value="BRCT domain"/>
    <property type="match status" value="1"/>
</dbReference>
<reference evidence="17" key="2">
    <citation type="submission" date="2013-09" db="EMBL/GenBank/DDBJ databases">
        <title>Draft genome sequence of Alistipes putredinis (DSM 17216).</title>
        <authorList>
            <person name="Sudarsanam P."/>
            <person name="Ley R."/>
            <person name="Guruge J."/>
            <person name="Turnbaugh P.J."/>
            <person name="Mahowald M."/>
            <person name="Liep D."/>
            <person name="Gordon J."/>
        </authorList>
    </citation>
    <scope>NUCLEOTIDE SEQUENCE</scope>
    <source>
        <strain evidence="17">DSM 17216</strain>
    </source>
</reference>
<keyword evidence="9 14" id="KW-0460">Magnesium</keyword>
<dbReference type="InterPro" id="IPR004149">
    <property type="entry name" value="Znf_DNAligase_C4"/>
</dbReference>
<dbReference type="InterPro" id="IPR033136">
    <property type="entry name" value="DNA_ligase_CS"/>
</dbReference>
<dbReference type="Pfam" id="PF01653">
    <property type="entry name" value="DNA_ligase_aden"/>
    <property type="match status" value="1"/>
</dbReference>
<evidence type="ECO:0000313" key="18">
    <source>
        <dbReference type="Proteomes" id="UP000005819"/>
    </source>
</evidence>
<evidence type="ECO:0000256" key="2">
    <source>
        <dbReference type="ARBA" id="ARBA00012722"/>
    </source>
</evidence>
<keyword evidence="6 14" id="KW-0479">Metal-binding</keyword>
<dbReference type="GO" id="GO:0003677">
    <property type="term" value="F:DNA binding"/>
    <property type="evidence" value="ECO:0007669"/>
    <property type="project" value="InterPro"/>
</dbReference>
<dbReference type="EMBL" id="ABFK02000016">
    <property type="protein sequence ID" value="EDS04410.1"/>
    <property type="molecule type" value="Genomic_DNA"/>
</dbReference>
<dbReference type="eggNOG" id="COG0272">
    <property type="taxonomic scope" value="Bacteria"/>
</dbReference>
<dbReference type="Gene3D" id="2.40.50.140">
    <property type="entry name" value="Nucleic acid-binding proteins"/>
    <property type="match status" value="1"/>
</dbReference>
<keyword evidence="10 14" id="KW-0520">NAD</keyword>
<feature type="compositionally biased region" description="Polar residues" evidence="15">
    <location>
        <begin position="703"/>
        <end position="712"/>
    </location>
</feature>
<sequence length="712" mass="79354">MYFYVRNNKGMIREKIEELRRTLDYHNHKYYVENSPEISDREFDVLMRELQELEAAHPEYADPNSPTARVGSDLTTEFQSVEHRFPMLSLGNTYSLDELHEFIGRIEKELGQTEFVCELKFDGTAISLTYEHGALLRAVTRGDGTRGDDVTANIRTIRTIPLHLQGGDYPDFFEIRGEVLMPYASFDRLNREREENGEPLLANPRNAAAGTLKQQSSAVVAQRGLDCTLYQLAGDDLPCTTHWECMRKASEWGFNVSDKMRICRSQAEIDDYIAFWDEERRKLPFATDGVVIKVNSYTLRRELGFTAKAPRWAVAFKFKAEQALTRLESVDFQVGRTGAITPVANLDPVQLAGTTVKRATLHNAEQIALLDIRVGDMVYVEKGGEIIPKITGVDLAARPADSRPFQYITRCPECGTPLVKYEGESKHYCPNQSHCRPQILGRIIHFIRRKAMDIEGLGEETVELLFENGLLHDIADLYDLRAEQLACLPRLGEKSAENIIRSIRGSVEVPFQRVLFALGIRFVGETTAKYLAAHFRTLDAVMHATREELIEADEVGGKIADAIIDYFADAENLRIIERLRKAGLQTEAAHKALESESLAGKNFVITGRFSGHSRDELKELIEAHGGKNLAAVSANVDFLVAGEKIGPAKLQKATKLGVRLISEEELLAMIASGGTLPVTENASDGNTSAAPPSAQETTDKTDGGNTEQGSLF</sequence>
<dbReference type="Gene3D" id="1.10.150.20">
    <property type="entry name" value="5' to 3' exonuclease, C-terminal subdomain"/>
    <property type="match status" value="2"/>
</dbReference>
<dbReference type="InterPro" id="IPR003583">
    <property type="entry name" value="Hlx-hairpin-Hlx_DNA-bd_motif"/>
</dbReference>
<keyword evidence="7 14" id="KW-0227">DNA damage</keyword>
<accession>B0MST4</accession>
<evidence type="ECO:0000256" key="13">
    <source>
        <dbReference type="ARBA" id="ARBA00060881"/>
    </source>
</evidence>
<comment type="caution">
    <text evidence="17">The sequence shown here is derived from an EMBL/GenBank/DDBJ whole genome shotgun (WGS) entry which is preliminary data.</text>
</comment>
<dbReference type="FunFam" id="1.10.150.20:FF:000006">
    <property type="entry name" value="DNA ligase"/>
    <property type="match status" value="1"/>
</dbReference>
<dbReference type="InterPro" id="IPR013839">
    <property type="entry name" value="DNAligase_adenylation"/>
</dbReference>
<dbReference type="PANTHER" id="PTHR23389:SF9">
    <property type="entry name" value="DNA LIGASE"/>
    <property type="match status" value="1"/>
</dbReference>
<feature type="binding site" evidence="14">
    <location>
        <position position="293"/>
    </location>
    <ligand>
        <name>NAD(+)</name>
        <dbReference type="ChEBI" id="CHEBI:57540"/>
    </ligand>
</feature>
<dbReference type="GO" id="GO:0006281">
    <property type="term" value="P:DNA repair"/>
    <property type="evidence" value="ECO:0007669"/>
    <property type="project" value="UniProtKB-KW"/>
</dbReference>
<feature type="binding site" evidence="14">
    <location>
        <position position="317"/>
    </location>
    <ligand>
        <name>NAD(+)</name>
        <dbReference type="ChEBI" id="CHEBI:57540"/>
    </ligand>
</feature>
<evidence type="ECO:0000256" key="4">
    <source>
        <dbReference type="ARBA" id="ARBA00022598"/>
    </source>
</evidence>
<dbReference type="InterPro" id="IPR004150">
    <property type="entry name" value="NAD_DNA_ligase_OB"/>
</dbReference>
<evidence type="ECO:0000256" key="3">
    <source>
        <dbReference type="ARBA" id="ARBA00013308"/>
    </source>
</evidence>
<organism evidence="17 18">
    <name type="scientific">Alistipes putredinis DSM 17216</name>
    <dbReference type="NCBI Taxonomy" id="445970"/>
    <lineage>
        <taxon>Bacteria</taxon>
        <taxon>Pseudomonadati</taxon>
        <taxon>Bacteroidota</taxon>
        <taxon>Bacteroidia</taxon>
        <taxon>Bacteroidales</taxon>
        <taxon>Rikenellaceae</taxon>
        <taxon>Alistipes</taxon>
    </lineage>
</organism>
<dbReference type="Pfam" id="PF03120">
    <property type="entry name" value="OB_DNA_ligase"/>
    <property type="match status" value="1"/>
</dbReference>
<evidence type="ECO:0000256" key="8">
    <source>
        <dbReference type="ARBA" id="ARBA00022833"/>
    </source>
</evidence>
<evidence type="ECO:0000256" key="7">
    <source>
        <dbReference type="ARBA" id="ARBA00022763"/>
    </source>
</evidence>
<proteinExistence type="inferred from homology"/>
<feature type="binding site" evidence="14">
    <location>
        <position position="411"/>
    </location>
    <ligand>
        <name>Zn(2+)</name>
        <dbReference type="ChEBI" id="CHEBI:29105"/>
    </ligand>
</feature>
<dbReference type="PANTHER" id="PTHR23389">
    <property type="entry name" value="CHROMOSOME TRANSMISSION FIDELITY FACTOR 18"/>
    <property type="match status" value="1"/>
</dbReference>
<dbReference type="Gene3D" id="3.30.470.30">
    <property type="entry name" value="DNA ligase/mRNA capping enzyme"/>
    <property type="match status" value="1"/>
</dbReference>
<keyword evidence="5 14" id="KW-0235">DNA replication</keyword>
<keyword evidence="11 14" id="KW-0234">DNA repair</keyword>
<feature type="binding site" evidence="14">
    <location>
        <position position="435"/>
    </location>
    <ligand>
        <name>Zn(2+)</name>
        <dbReference type="ChEBI" id="CHEBI:29105"/>
    </ligand>
</feature>
<evidence type="ECO:0000256" key="14">
    <source>
        <dbReference type="HAMAP-Rule" id="MF_01588"/>
    </source>
</evidence>
<dbReference type="InterPro" id="IPR013840">
    <property type="entry name" value="DNAligase_N"/>
</dbReference>
<dbReference type="SMART" id="SM00292">
    <property type="entry name" value="BRCT"/>
    <property type="match status" value="1"/>
</dbReference>
<feature type="active site" description="N6-AMP-lysine intermediate" evidence="14">
    <location>
        <position position="120"/>
    </location>
</feature>
<dbReference type="FunFam" id="1.10.150.20:FF:000007">
    <property type="entry name" value="DNA ligase"/>
    <property type="match status" value="1"/>
</dbReference>
<dbReference type="CDD" id="cd17748">
    <property type="entry name" value="BRCT_DNA_ligase_like"/>
    <property type="match status" value="1"/>
</dbReference>
<dbReference type="PROSITE" id="PS50172">
    <property type="entry name" value="BRCT"/>
    <property type="match status" value="1"/>
</dbReference>
<dbReference type="SUPFAM" id="SSF52113">
    <property type="entry name" value="BRCT domain"/>
    <property type="match status" value="1"/>
</dbReference>
<evidence type="ECO:0000256" key="5">
    <source>
        <dbReference type="ARBA" id="ARBA00022705"/>
    </source>
</evidence>
<comment type="similarity">
    <text evidence="13 14">Belongs to the NAD-dependent DNA ligase family. LigA subfamily.</text>
</comment>
<dbReference type="GO" id="GO:0005829">
    <property type="term" value="C:cytosol"/>
    <property type="evidence" value="ECO:0007669"/>
    <property type="project" value="TreeGrafter"/>
</dbReference>
<dbReference type="InterPro" id="IPR001357">
    <property type="entry name" value="BRCT_dom"/>
</dbReference>
<keyword evidence="8 14" id="KW-0862">Zinc</keyword>
<feature type="binding site" evidence="14">
    <location>
        <begin position="89"/>
        <end position="90"/>
    </location>
    <ligand>
        <name>NAD(+)</name>
        <dbReference type="ChEBI" id="CHEBI:57540"/>
    </ligand>
</feature>
<comment type="catalytic activity">
    <reaction evidence="12 14">
        <text>NAD(+) + (deoxyribonucleotide)n-3'-hydroxyl + 5'-phospho-(deoxyribonucleotide)m = (deoxyribonucleotide)n+m + AMP + beta-nicotinamide D-nucleotide.</text>
        <dbReference type="EC" id="6.5.1.2"/>
    </reaction>
</comment>
<dbReference type="Gene3D" id="6.20.10.30">
    <property type="match status" value="1"/>
</dbReference>
<feature type="binding site" evidence="14">
    <location>
        <position position="414"/>
    </location>
    <ligand>
        <name>Zn(2+)</name>
        <dbReference type="ChEBI" id="CHEBI:29105"/>
    </ligand>
</feature>
<evidence type="ECO:0000259" key="16">
    <source>
        <dbReference type="PROSITE" id="PS50172"/>
    </source>
</evidence>
<keyword evidence="14" id="KW-0464">Manganese</keyword>
<gene>
    <name evidence="14 17" type="primary">ligA</name>
    <name evidence="17" type="ORF">ALIPUT_00281</name>
</gene>
<evidence type="ECO:0000256" key="6">
    <source>
        <dbReference type="ARBA" id="ARBA00022723"/>
    </source>
</evidence>
<dbReference type="FunFam" id="2.40.50.140:FF:000012">
    <property type="entry name" value="DNA ligase"/>
    <property type="match status" value="1"/>
</dbReference>
<evidence type="ECO:0000256" key="1">
    <source>
        <dbReference type="ARBA" id="ARBA00004067"/>
    </source>
</evidence>
<dbReference type="InterPro" id="IPR036420">
    <property type="entry name" value="BRCT_dom_sf"/>
</dbReference>
<dbReference type="InterPro" id="IPR012340">
    <property type="entry name" value="NA-bd_OB-fold"/>
</dbReference>
<dbReference type="Pfam" id="PF14520">
    <property type="entry name" value="HHH_5"/>
    <property type="match status" value="1"/>
</dbReference>
<evidence type="ECO:0000256" key="9">
    <source>
        <dbReference type="ARBA" id="ARBA00022842"/>
    </source>
</evidence>
<dbReference type="InterPro" id="IPR041663">
    <property type="entry name" value="DisA/LigA_HHH"/>
</dbReference>
<dbReference type="CDD" id="cd00114">
    <property type="entry name" value="LIGANc"/>
    <property type="match status" value="1"/>
</dbReference>
<feature type="region of interest" description="Disordered" evidence="15">
    <location>
        <begin position="678"/>
        <end position="712"/>
    </location>
</feature>
<reference evidence="17" key="1">
    <citation type="submission" date="2007-10" db="EMBL/GenBank/DDBJ databases">
        <authorList>
            <person name="Fulton L."/>
            <person name="Clifton S."/>
            <person name="Fulton B."/>
            <person name="Xu J."/>
            <person name="Minx P."/>
            <person name="Pepin K.H."/>
            <person name="Johnson M."/>
            <person name="Thiruvilangam P."/>
            <person name="Bhonagiri V."/>
            <person name="Nash W.E."/>
            <person name="Mardis E.R."/>
            <person name="Wilson R.K."/>
        </authorList>
    </citation>
    <scope>NUCLEOTIDE SEQUENCE [LARGE SCALE GENOMIC DNA]</scope>
    <source>
        <strain evidence="17">DSM 17216</strain>
    </source>
</reference>
<dbReference type="Proteomes" id="UP000005819">
    <property type="component" value="Unassembled WGS sequence"/>
</dbReference>